<protein>
    <submittedName>
        <fullName evidence="2">DUF1376 domain-containing protein</fullName>
    </submittedName>
</protein>
<dbReference type="RefSeq" id="WP_169202170.1">
    <property type="nucleotide sequence ID" value="NZ_CP059467.1"/>
</dbReference>
<dbReference type="Proteomes" id="UP000633943">
    <property type="component" value="Unassembled WGS sequence"/>
</dbReference>
<evidence type="ECO:0000313" key="2">
    <source>
        <dbReference type="EMBL" id="NMG15505.1"/>
    </source>
</evidence>
<organism evidence="2 3">
    <name type="scientific">Aromatoleum bremense</name>
    <dbReference type="NCBI Taxonomy" id="76115"/>
    <lineage>
        <taxon>Bacteria</taxon>
        <taxon>Pseudomonadati</taxon>
        <taxon>Pseudomonadota</taxon>
        <taxon>Betaproteobacteria</taxon>
        <taxon>Rhodocyclales</taxon>
        <taxon>Rhodocyclaceae</taxon>
        <taxon>Aromatoleum</taxon>
    </lineage>
</organism>
<feature type="compositionally biased region" description="Basic and acidic residues" evidence="1">
    <location>
        <begin position="119"/>
        <end position="131"/>
    </location>
</feature>
<evidence type="ECO:0000313" key="3">
    <source>
        <dbReference type="Proteomes" id="UP000633943"/>
    </source>
</evidence>
<feature type="region of interest" description="Disordered" evidence="1">
    <location>
        <begin position="103"/>
        <end position="170"/>
    </location>
</feature>
<reference evidence="2 3" key="1">
    <citation type="submission" date="2019-12" db="EMBL/GenBank/DDBJ databases">
        <title>Comparative genomics gives insights into the taxonomy of the Azoarcus-Aromatoleum group and reveals separate origins of nif in the plant-associated Azoarcus and non-plant-associated Aromatoleum sub-groups.</title>
        <authorList>
            <person name="Lafos M."/>
            <person name="Maluk M."/>
            <person name="Batista M."/>
            <person name="Junghare M."/>
            <person name="Carmona M."/>
            <person name="Faoro H."/>
            <person name="Cruz L.M."/>
            <person name="Battistoni F."/>
            <person name="De Souza E."/>
            <person name="Pedrosa F."/>
            <person name="Chen W.-M."/>
            <person name="Poole P.S."/>
            <person name="Dixon R.A."/>
            <person name="James E.K."/>
        </authorList>
    </citation>
    <scope>NUCLEOTIDE SEQUENCE [LARGE SCALE GENOMIC DNA]</scope>
    <source>
        <strain evidence="2 3">PbN1</strain>
    </source>
</reference>
<name>A0ABX1NU16_9RHOO</name>
<gene>
    <name evidence="2" type="ORF">GPA24_08115</name>
</gene>
<dbReference type="EMBL" id="WTVP01000017">
    <property type="protein sequence ID" value="NMG15505.1"/>
    <property type="molecule type" value="Genomic_DNA"/>
</dbReference>
<accession>A0ABX1NU16</accession>
<proteinExistence type="predicted"/>
<sequence length="186" mass="20941">MSKITPPLRLLVDISAWQREVFNMPNPAAACGALLLLKMHLWRTGPIPDDNHALTRITGTTPAEWKKLRRDIEPLFIVMHGEWQREDWNDELEQAYHAVNRASQAGKKANAARWGQCKKVSESESESDRNRSPNPILNNKENRNGQKPTPQAQKPKPRAKASKFVSGDFEDDVRIAERGLGIGEAA</sequence>
<evidence type="ECO:0000256" key="1">
    <source>
        <dbReference type="SAM" id="MobiDB-lite"/>
    </source>
</evidence>
<comment type="caution">
    <text evidence="2">The sequence shown here is derived from an EMBL/GenBank/DDBJ whole genome shotgun (WGS) entry which is preliminary data.</text>
</comment>
<keyword evidence="3" id="KW-1185">Reference proteome</keyword>